<accession>A0A7W4W9G8</accession>
<gene>
    <name evidence="1" type="ORF">FHS09_000381</name>
</gene>
<dbReference type="Proteomes" id="UP000535937">
    <property type="component" value="Unassembled WGS sequence"/>
</dbReference>
<dbReference type="RefSeq" id="WP_183456128.1">
    <property type="nucleotide sequence ID" value="NZ_JACHWZ010000002.1"/>
</dbReference>
<dbReference type="EMBL" id="JACHWZ010000002">
    <property type="protein sequence ID" value="MBB3059573.1"/>
    <property type="molecule type" value="Genomic_DNA"/>
</dbReference>
<name>A0A7W4W9G8_9GAMM</name>
<sequence>MKANVLTLNKEQATDYLKRNRRSNQIYMYKFDVDVVFRKGKLEDDQIGKVRYKEDARPQRSYNSRTRAEQDKKNDIVTYRMNDSDDLYVLARSGGASLFDGISSKVKLGENDCWWVVARNAELEEGLVIAKDTFVDSEGNTYYSIETDRDMLLSEYIEKLEALKKYMRKRM</sequence>
<proteinExistence type="predicted"/>
<reference evidence="1 2" key="1">
    <citation type="submission" date="2020-08" db="EMBL/GenBank/DDBJ databases">
        <title>Genomic Encyclopedia of Type Strains, Phase III (KMG-III): the genomes of soil and plant-associated and newly described type strains.</title>
        <authorList>
            <person name="Whitman W."/>
        </authorList>
    </citation>
    <scope>NUCLEOTIDE SEQUENCE [LARGE SCALE GENOMIC DNA]</scope>
    <source>
        <strain evidence="1 2">CECT 8799</strain>
    </source>
</reference>
<keyword evidence="2" id="KW-1185">Reference proteome</keyword>
<evidence type="ECO:0008006" key="3">
    <source>
        <dbReference type="Google" id="ProtNLM"/>
    </source>
</evidence>
<protein>
    <recommendedName>
        <fullName evidence="3">Tse2 ADP-ribosyltransferase toxin domain-containing protein</fullName>
    </recommendedName>
</protein>
<evidence type="ECO:0000313" key="2">
    <source>
        <dbReference type="Proteomes" id="UP000535937"/>
    </source>
</evidence>
<evidence type="ECO:0000313" key="1">
    <source>
        <dbReference type="EMBL" id="MBB3059573.1"/>
    </source>
</evidence>
<organism evidence="1 2">
    <name type="scientific">Microbulbifer rhizosphaerae</name>
    <dbReference type="NCBI Taxonomy" id="1562603"/>
    <lineage>
        <taxon>Bacteria</taxon>
        <taxon>Pseudomonadati</taxon>
        <taxon>Pseudomonadota</taxon>
        <taxon>Gammaproteobacteria</taxon>
        <taxon>Cellvibrionales</taxon>
        <taxon>Microbulbiferaceae</taxon>
        <taxon>Microbulbifer</taxon>
    </lineage>
</organism>
<comment type="caution">
    <text evidence="1">The sequence shown here is derived from an EMBL/GenBank/DDBJ whole genome shotgun (WGS) entry which is preliminary data.</text>
</comment>
<dbReference type="AlphaFoldDB" id="A0A7W4W9G8"/>